<protein>
    <recommendedName>
        <fullName evidence="4">Aminotransferase-like plant mobile domain-containing protein</fullName>
    </recommendedName>
</protein>
<comment type="caution">
    <text evidence="2">The sequence shown here is derived from an EMBL/GenBank/DDBJ whole genome shotgun (WGS) entry which is preliminary data.</text>
</comment>
<dbReference type="PANTHER" id="PTHR34835">
    <property type="entry name" value="OS07G0283600 PROTEIN-RELATED"/>
    <property type="match status" value="1"/>
</dbReference>
<reference evidence="2 3" key="1">
    <citation type="journal article" date="2023" name="BMC Biotechnol.">
        <title>Vitis rotundifolia cv Carlos genome sequencing.</title>
        <authorList>
            <person name="Huff M."/>
            <person name="Hulse-Kemp A."/>
            <person name="Scheffler B."/>
            <person name="Youngblood R."/>
            <person name="Simpson S."/>
            <person name="Babiker E."/>
            <person name="Staton M."/>
        </authorList>
    </citation>
    <scope>NUCLEOTIDE SEQUENCE [LARGE SCALE GENOMIC DNA]</scope>
    <source>
        <tissue evidence="2">Leaf</tissue>
    </source>
</reference>
<dbReference type="EMBL" id="JARBHA010000018">
    <property type="protein sequence ID" value="KAJ9676086.1"/>
    <property type="molecule type" value="Genomic_DNA"/>
</dbReference>
<keyword evidence="3" id="KW-1185">Reference proteome</keyword>
<accession>A0AA38YSX2</accession>
<proteinExistence type="predicted"/>
<evidence type="ECO:0000256" key="1">
    <source>
        <dbReference type="SAM" id="MobiDB-lite"/>
    </source>
</evidence>
<feature type="region of interest" description="Disordered" evidence="1">
    <location>
        <begin position="329"/>
        <end position="349"/>
    </location>
</feature>
<dbReference type="AlphaFoldDB" id="A0AA38YSX2"/>
<feature type="region of interest" description="Disordered" evidence="1">
    <location>
        <begin position="242"/>
        <end position="265"/>
    </location>
</feature>
<evidence type="ECO:0000313" key="2">
    <source>
        <dbReference type="EMBL" id="KAJ9676086.1"/>
    </source>
</evidence>
<name>A0AA38YSX2_VITRO</name>
<organism evidence="2 3">
    <name type="scientific">Vitis rotundifolia</name>
    <name type="common">Muscadine grape</name>
    <dbReference type="NCBI Taxonomy" id="103349"/>
    <lineage>
        <taxon>Eukaryota</taxon>
        <taxon>Viridiplantae</taxon>
        <taxon>Streptophyta</taxon>
        <taxon>Embryophyta</taxon>
        <taxon>Tracheophyta</taxon>
        <taxon>Spermatophyta</taxon>
        <taxon>Magnoliopsida</taxon>
        <taxon>eudicotyledons</taxon>
        <taxon>Gunneridae</taxon>
        <taxon>Pentapetalae</taxon>
        <taxon>rosids</taxon>
        <taxon>Vitales</taxon>
        <taxon>Vitaceae</taxon>
        <taxon>Viteae</taxon>
        <taxon>Vitis</taxon>
    </lineage>
</organism>
<gene>
    <name evidence="2" type="ORF">PVL29_024872</name>
</gene>
<evidence type="ECO:0000313" key="3">
    <source>
        <dbReference type="Proteomes" id="UP001168098"/>
    </source>
</evidence>
<evidence type="ECO:0008006" key="4">
    <source>
        <dbReference type="Google" id="ProtNLM"/>
    </source>
</evidence>
<dbReference type="Proteomes" id="UP001168098">
    <property type="component" value="Unassembled WGS sequence"/>
</dbReference>
<sequence>MNKRCRCSGRRFLSGINLLSEVKKDVIREIGFGGLLQLGCKEVNLDLCFWLIKNTNIAYSQLELFGGKKVSLTCHDVGITMGIPHTGRKLIVDRGTVNASQMPSLQDIEAMMVDIDDIEEFKRLFLIFACATLLAPTSRLEDSHSLWYTSREQLLGNINWGEFVLEFFIQAIHEHRRKESVWIKGCLMFLQIFYFSISNFPVMYVELTTPRIAAWNDILVKQRIKLELEMLGGFGKVELVSTSTEQDETEKNKAPAVDDPVDPDETEDTDVIYARMEATQRQITDAQSHLNNLIASYNRDMKVLRTRFTSSHYRIDEGQPSNFHEHVNESGARFDTNNPQHSPIPSCGEGRSFEDDVGCTNEGVSERPNVEEGVFFANEDHLHPRPHNILVLVQSSMENNADVMPQAPEEIRPRRVKMKARCHRQRAAACKSPFV</sequence>